<feature type="transmembrane region" description="Helical" evidence="2">
    <location>
        <begin position="29"/>
        <end position="48"/>
    </location>
</feature>
<evidence type="ECO:0000313" key="3">
    <source>
        <dbReference type="EMBL" id="CAE7242167.1"/>
    </source>
</evidence>
<dbReference type="Proteomes" id="UP000649617">
    <property type="component" value="Unassembled WGS sequence"/>
</dbReference>
<evidence type="ECO:0000256" key="1">
    <source>
        <dbReference type="SAM" id="MobiDB-lite"/>
    </source>
</evidence>
<keyword evidence="2" id="KW-0472">Membrane</keyword>
<feature type="region of interest" description="Disordered" evidence="1">
    <location>
        <begin position="427"/>
        <end position="455"/>
    </location>
</feature>
<name>A0A812LJ15_SYMPI</name>
<gene>
    <name evidence="3" type="primary">EIF4E2</name>
    <name evidence="3" type="ORF">SPIL2461_LOCUS4244</name>
</gene>
<comment type="caution">
    <text evidence="3">The sequence shown here is derived from an EMBL/GenBank/DDBJ whole genome shotgun (WGS) entry which is preliminary data.</text>
</comment>
<dbReference type="AlphaFoldDB" id="A0A812LJ15"/>
<organism evidence="3 4">
    <name type="scientific">Symbiodinium pilosum</name>
    <name type="common">Dinoflagellate</name>
    <dbReference type="NCBI Taxonomy" id="2952"/>
    <lineage>
        <taxon>Eukaryota</taxon>
        <taxon>Sar</taxon>
        <taxon>Alveolata</taxon>
        <taxon>Dinophyceae</taxon>
        <taxon>Suessiales</taxon>
        <taxon>Symbiodiniaceae</taxon>
        <taxon>Symbiodinium</taxon>
    </lineage>
</organism>
<protein>
    <submittedName>
        <fullName evidence="3">EIF4E2 protein</fullName>
    </submittedName>
</protein>
<dbReference type="OrthoDB" id="415655at2759"/>
<sequence>MPAAKLPLALQLKAVETVLKNNYRFLSWLVWWILMFEILSGFGVLVIPFLMNEYIYIGGLLLLVLMKLLQKTPLCMLIKQPALLAASIHRSMFGLSQGKVKTGLRCAWEGAFRVLLSSLAFLSLCLQWSTLSLMCDELPSQSEAEVAQASGCILPTCHTSAGREALIAAEYGSGTNACIIKLQACHCTQWAGIHTNLCYSVGPIFCSTTLDGAPHVLQRVNVVLCAVVAPPVWLSLYLCLLARNLDTDRLRSQIQAERQKMTSTASGSAGCMSKAWIILDIGFLALDVLLDISCLSTLVQSKQYVPAACQATVLLLSLAQQLRFGVCAVGSAIRESLRVGYQTDILLRITQSEKLTESFLSLLIQGAAITTLSNAAATQFNISMFISMLGIVKAIYKQVHLDLAGLDTEADTTHCFSCHRDAVSPFRAEGQQGPSAKPPQSPAPSVWRNLYGRAH</sequence>
<accession>A0A812LJ15</accession>
<proteinExistence type="predicted"/>
<reference evidence="3" key="1">
    <citation type="submission" date="2021-02" db="EMBL/GenBank/DDBJ databases">
        <authorList>
            <person name="Dougan E. K."/>
            <person name="Rhodes N."/>
            <person name="Thang M."/>
            <person name="Chan C."/>
        </authorList>
    </citation>
    <scope>NUCLEOTIDE SEQUENCE</scope>
</reference>
<keyword evidence="4" id="KW-1185">Reference proteome</keyword>
<dbReference type="EMBL" id="CAJNIZ010005485">
    <property type="protein sequence ID" value="CAE7242167.1"/>
    <property type="molecule type" value="Genomic_DNA"/>
</dbReference>
<evidence type="ECO:0000313" key="4">
    <source>
        <dbReference type="Proteomes" id="UP000649617"/>
    </source>
</evidence>
<evidence type="ECO:0000256" key="2">
    <source>
        <dbReference type="SAM" id="Phobius"/>
    </source>
</evidence>
<keyword evidence="2" id="KW-0812">Transmembrane</keyword>
<keyword evidence="2" id="KW-1133">Transmembrane helix</keyword>